<protein>
    <recommendedName>
        <fullName evidence="3">NAD-dependent protein deacylase</fullName>
        <ecNumber evidence="3">2.3.1.286</ecNumber>
    </recommendedName>
    <alternativeName>
        <fullName evidence="3">Regulatory protein SIR2 homolog</fullName>
    </alternativeName>
</protein>
<feature type="binding site" evidence="3">
    <location>
        <begin position="172"/>
        <end position="174"/>
    </location>
    <ligand>
        <name>NAD(+)</name>
        <dbReference type="ChEBI" id="CHEBI:57540"/>
    </ligand>
</feature>
<dbReference type="GO" id="GO:0017136">
    <property type="term" value="F:histone deacetylase activity, NAD-dependent"/>
    <property type="evidence" value="ECO:0007669"/>
    <property type="project" value="TreeGrafter"/>
</dbReference>
<proteinExistence type="inferred from homology"/>
<comment type="catalytic activity">
    <reaction evidence="3">
        <text>N(6)-succinyl-L-lysyl-[protein] + NAD(+) + H2O = 2''-O-succinyl-ADP-D-ribose + nicotinamide + L-lysyl-[protein]</text>
        <dbReference type="Rhea" id="RHEA:47668"/>
        <dbReference type="Rhea" id="RHEA-COMP:9752"/>
        <dbReference type="Rhea" id="RHEA-COMP:11877"/>
        <dbReference type="ChEBI" id="CHEBI:15377"/>
        <dbReference type="ChEBI" id="CHEBI:17154"/>
        <dbReference type="ChEBI" id="CHEBI:29969"/>
        <dbReference type="ChEBI" id="CHEBI:57540"/>
        <dbReference type="ChEBI" id="CHEBI:87830"/>
        <dbReference type="ChEBI" id="CHEBI:87832"/>
    </reaction>
</comment>
<dbReference type="InterPro" id="IPR026591">
    <property type="entry name" value="Sirtuin_cat_small_dom_sf"/>
</dbReference>
<dbReference type="GO" id="GO:0036055">
    <property type="term" value="F:protein-succinyllysine desuccinylase activity"/>
    <property type="evidence" value="ECO:0007669"/>
    <property type="project" value="UniProtKB-UniRule"/>
</dbReference>
<dbReference type="Gene3D" id="3.40.50.1220">
    <property type="entry name" value="TPP-binding domain"/>
    <property type="match status" value="1"/>
</dbReference>
<dbReference type="InterPro" id="IPR050134">
    <property type="entry name" value="NAD-dep_sirtuin_deacylases"/>
</dbReference>
<keyword evidence="3" id="KW-0963">Cytoplasm</keyword>
<reference evidence="6" key="1">
    <citation type="submission" date="2016-04" db="EMBL/GenBank/DDBJ databases">
        <authorList>
            <person name="Evans L.H."/>
            <person name="Alamgir A."/>
            <person name="Owens N."/>
            <person name="Weber N.D."/>
            <person name="Virtaneva K."/>
            <person name="Barbian K."/>
            <person name="Babar A."/>
            <person name="Rosenke K."/>
        </authorList>
    </citation>
    <scope>NUCLEOTIDE SEQUENCE</scope>
    <source>
        <strain evidence="6">86-1</strain>
    </source>
</reference>
<dbReference type="Pfam" id="PF02146">
    <property type="entry name" value="SIR2"/>
    <property type="match status" value="1"/>
</dbReference>
<feature type="binding site" evidence="3">
    <location>
        <begin position="86"/>
        <end position="89"/>
    </location>
    <ligand>
        <name>NAD(+)</name>
        <dbReference type="ChEBI" id="CHEBI:57540"/>
    </ligand>
</feature>
<comment type="subcellular location">
    <subcellularLocation>
        <location evidence="3">Cytoplasm</location>
    </subcellularLocation>
</comment>
<dbReference type="PANTHER" id="PTHR11085">
    <property type="entry name" value="NAD-DEPENDENT PROTEIN DEACYLASE SIRTUIN-5, MITOCHONDRIAL-RELATED"/>
    <property type="match status" value="1"/>
</dbReference>
<evidence type="ECO:0000256" key="3">
    <source>
        <dbReference type="HAMAP-Rule" id="MF_01121"/>
    </source>
</evidence>
<accession>A0A212JYP6</accession>
<dbReference type="SUPFAM" id="SSF52467">
    <property type="entry name" value="DHS-like NAD/FAD-binding domain"/>
    <property type="match status" value="1"/>
</dbReference>
<dbReference type="EMBL" id="FLUM01000003">
    <property type="protein sequence ID" value="SBW04549.1"/>
    <property type="molecule type" value="Genomic_DNA"/>
</dbReference>
<evidence type="ECO:0000259" key="5">
    <source>
        <dbReference type="PROSITE" id="PS50305"/>
    </source>
</evidence>
<feature type="binding site" evidence="3">
    <location>
        <begin position="9"/>
        <end position="28"/>
    </location>
    <ligand>
        <name>NAD(+)</name>
        <dbReference type="ChEBI" id="CHEBI:57540"/>
    </ligand>
</feature>
<dbReference type="AlphaFoldDB" id="A0A212JYP6"/>
<gene>
    <name evidence="3 6" type="primary">cobB</name>
    <name evidence="6" type="ORF">KL86DYS1_30871</name>
</gene>
<dbReference type="HAMAP" id="MF_01121">
    <property type="entry name" value="Sirtuin_ClassIII"/>
    <property type="match status" value="1"/>
</dbReference>
<dbReference type="InterPro" id="IPR026590">
    <property type="entry name" value="Ssirtuin_cat_dom"/>
</dbReference>
<comment type="domain">
    <text evidence="3">2 residues (Tyr-53 and Arg-56) present in a large hydrophobic pocket are probably involved in substrate specificity. They are important for desuccinylation activity, but dispensable for deacetylation activity.</text>
</comment>
<dbReference type="InterPro" id="IPR027546">
    <property type="entry name" value="Sirtuin_class_III"/>
</dbReference>
<keyword evidence="1" id="KW-0808">Transferase</keyword>
<comment type="similarity">
    <text evidence="3">Belongs to the sirtuin family. Class III subfamily.</text>
</comment>
<dbReference type="CDD" id="cd01412">
    <property type="entry name" value="SIRT5_Af1_CobB"/>
    <property type="match status" value="1"/>
</dbReference>
<feature type="domain" description="Deacetylase sirtuin-type" evidence="5">
    <location>
        <begin position="1"/>
        <end position="229"/>
    </location>
</feature>
<comment type="catalytic activity">
    <reaction evidence="3">
        <text>N(6)-acetyl-L-lysyl-[protein] + NAD(+) + H2O = 2''-O-acetyl-ADP-D-ribose + nicotinamide + L-lysyl-[protein]</text>
        <dbReference type="Rhea" id="RHEA:43636"/>
        <dbReference type="Rhea" id="RHEA-COMP:9752"/>
        <dbReference type="Rhea" id="RHEA-COMP:10731"/>
        <dbReference type="ChEBI" id="CHEBI:15377"/>
        <dbReference type="ChEBI" id="CHEBI:17154"/>
        <dbReference type="ChEBI" id="CHEBI:29969"/>
        <dbReference type="ChEBI" id="CHEBI:57540"/>
        <dbReference type="ChEBI" id="CHEBI:61930"/>
        <dbReference type="ChEBI" id="CHEBI:83767"/>
        <dbReference type="EC" id="2.3.1.286"/>
    </reaction>
</comment>
<evidence type="ECO:0000256" key="1">
    <source>
        <dbReference type="ARBA" id="ARBA00022679"/>
    </source>
</evidence>
<feature type="binding site" evidence="3">
    <location>
        <position position="53"/>
    </location>
    <ligand>
        <name>substrate</name>
    </ligand>
</feature>
<comment type="caution">
    <text evidence="3 4">Lacks conserved residue(s) required for the propagation of feature annotation.</text>
</comment>
<feature type="active site" description="Proton acceptor" evidence="3">
    <location>
        <position position="104"/>
    </location>
</feature>
<evidence type="ECO:0000256" key="4">
    <source>
        <dbReference type="PROSITE-ProRule" id="PRU00236"/>
    </source>
</evidence>
<feature type="binding site" evidence="3">
    <location>
        <position position="56"/>
    </location>
    <ligand>
        <name>substrate</name>
    </ligand>
</feature>
<dbReference type="RefSeq" id="WP_296943001.1">
    <property type="nucleotide sequence ID" value="NZ_LT599032.1"/>
</dbReference>
<dbReference type="GO" id="GO:0070403">
    <property type="term" value="F:NAD+ binding"/>
    <property type="evidence" value="ECO:0007669"/>
    <property type="project" value="UniProtKB-UniRule"/>
</dbReference>
<keyword evidence="2 3" id="KW-0520">NAD</keyword>
<dbReference type="PROSITE" id="PS50305">
    <property type="entry name" value="SIRTUIN"/>
    <property type="match status" value="1"/>
</dbReference>
<evidence type="ECO:0000256" key="2">
    <source>
        <dbReference type="ARBA" id="ARBA00023027"/>
    </source>
</evidence>
<dbReference type="EC" id="2.3.1.286" evidence="3"/>
<dbReference type="InterPro" id="IPR003000">
    <property type="entry name" value="Sirtuin"/>
</dbReference>
<dbReference type="GO" id="GO:0005737">
    <property type="term" value="C:cytoplasm"/>
    <property type="evidence" value="ECO:0007669"/>
    <property type="project" value="UniProtKB-SubCell"/>
</dbReference>
<feature type="binding site" evidence="3">
    <location>
        <position position="215"/>
    </location>
    <ligand>
        <name>NAD(+)</name>
        <dbReference type="ChEBI" id="CHEBI:57540"/>
    </ligand>
</feature>
<dbReference type="GO" id="GO:0036054">
    <property type="term" value="F:protein-malonyllysine demalonylase activity"/>
    <property type="evidence" value="ECO:0007669"/>
    <property type="project" value="InterPro"/>
</dbReference>
<dbReference type="PANTHER" id="PTHR11085:SF4">
    <property type="entry name" value="NAD-DEPENDENT PROTEIN DEACYLASE"/>
    <property type="match status" value="1"/>
</dbReference>
<name>A0A212JYP6_9BACT</name>
<keyword evidence="6" id="KW-0378">Hydrolase</keyword>
<dbReference type="InterPro" id="IPR029035">
    <property type="entry name" value="DHS-like_NAD/FAD-binding_dom"/>
</dbReference>
<evidence type="ECO:0000313" key="6">
    <source>
        <dbReference type="EMBL" id="SBW04549.1"/>
    </source>
</evidence>
<dbReference type="Gene3D" id="3.30.1600.10">
    <property type="entry name" value="SIR2/SIRT2 'Small Domain"/>
    <property type="match status" value="1"/>
</dbReference>
<organism evidence="6">
    <name type="scientific">uncultured Dysgonomonas sp</name>
    <dbReference type="NCBI Taxonomy" id="206096"/>
    <lineage>
        <taxon>Bacteria</taxon>
        <taxon>Pseudomonadati</taxon>
        <taxon>Bacteroidota</taxon>
        <taxon>Bacteroidia</taxon>
        <taxon>Bacteroidales</taxon>
        <taxon>Dysgonomonadaceae</taxon>
        <taxon>Dysgonomonas</taxon>
        <taxon>environmental samples</taxon>
    </lineage>
</organism>
<sequence length="230" mass="25457">MKHIVVLSGAGMSAESGISTFRDSGGLWEQHSIEDVATPEGFRRNPQLVLDFYNARRKAAFEAKPNKGHIGLADMEKEYKVSIITQNVDSLHERAGSTNVIHLHGELDKVRSTADPSIIYTLTPDNAEVKVGDKCEKGSQLRPHIVWFGEAVPMIEKAIEVVQTADILVVIGTSLNVYPAAGLLNYTHRGTPVFLIDPNEVKVYQQDIHFIKKGASEGVEELRELLKKMI</sequence>
<comment type="function">
    <text evidence="3">NAD-dependent lysine deacetylase and desuccinylase that specifically removes acetyl and succinyl groups on target proteins. Modulates the activities of several proteins which are inactive in their acylated form.</text>
</comment>